<dbReference type="GeneID" id="82151180"/>
<dbReference type="RefSeq" id="WP_135472871.1">
    <property type="nucleotide sequence ID" value="NZ_CP039394.1"/>
</dbReference>
<evidence type="ECO:0000313" key="2">
    <source>
        <dbReference type="Proteomes" id="UP000297031"/>
    </source>
</evidence>
<dbReference type="OrthoDB" id="1099151at2"/>
<organism evidence="1 2">
    <name type="scientific">Muribaculum gordoncarteri</name>
    <dbReference type="NCBI Taxonomy" id="2530390"/>
    <lineage>
        <taxon>Bacteria</taxon>
        <taxon>Pseudomonadati</taxon>
        <taxon>Bacteroidota</taxon>
        <taxon>Bacteroidia</taxon>
        <taxon>Bacteroidales</taxon>
        <taxon>Muribaculaceae</taxon>
        <taxon>Muribaculum</taxon>
    </lineage>
</organism>
<dbReference type="KEGG" id="mgod:E7746_14545"/>
<sequence>MNDKTTIESKVAATILERNITFEIDGEKYEIAPPSLATLILVSEIISTLPTFENLDKKQWLDIVAHHAKDFKPLGEIAAVLILGAKNLTERREKIIEERKFFGLIKRRKKVVEIIDRKSELANAILLNVRPSELNDMIIERLKQNEAASFFAIITSLSAVNILKPTKAEVIS</sequence>
<geneLocation type="plasmid" evidence="2">
    <name>ptaa-4-1</name>
</geneLocation>
<dbReference type="Proteomes" id="UP000297031">
    <property type="component" value="Plasmid pTAA-4-1"/>
</dbReference>
<reference evidence="1 2" key="1">
    <citation type="submission" date="2019-02" db="EMBL/GenBank/DDBJ databases">
        <title>Isolation and identification of novel species under the genus Muribaculum.</title>
        <authorList>
            <person name="Miyake S."/>
            <person name="Ding Y."/>
            <person name="Low A."/>
            <person name="Soh M."/>
            <person name="Seedorf H."/>
        </authorList>
    </citation>
    <scope>NUCLEOTIDE SEQUENCE [LARGE SCALE GENOMIC DNA]</scope>
    <source>
        <strain evidence="1 2">TLL-A4</strain>
        <plasmid evidence="2">ptaa-4-1</plasmid>
    </source>
</reference>
<protein>
    <submittedName>
        <fullName evidence="1">Uncharacterized protein</fullName>
    </submittedName>
</protein>
<proteinExistence type="predicted"/>
<dbReference type="EMBL" id="CP039394">
    <property type="protein sequence ID" value="QCD37156.1"/>
    <property type="molecule type" value="Genomic_DNA"/>
</dbReference>
<name>A0A4P7VS08_9BACT</name>
<gene>
    <name evidence="1" type="ORF">E7746_14545</name>
</gene>
<dbReference type="AlphaFoldDB" id="A0A4P7VS08"/>
<keyword evidence="1" id="KW-0614">Plasmid</keyword>
<keyword evidence="2" id="KW-1185">Reference proteome</keyword>
<evidence type="ECO:0000313" key="1">
    <source>
        <dbReference type="EMBL" id="QCD37156.1"/>
    </source>
</evidence>
<accession>A0A4P7VS08</accession>